<reference evidence="1 2" key="1">
    <citation type="journal article" date="2024" name="Nat. Commun.">
        <title>Phylogenomics reveals the evolutionary origins of lichenization in chlorophyte algae.</title>
        <authorList>
            <person name="Puginier C."/>
            <person name="Libourel C."/>
            <person name="Otte J."/>
            <person name="Skaloud P."/>
            <person name="Haon M."/>
            <person name="Grisel S."/>
            <person name="Petersen M."/>
            <person name="Berrin J.G."/>
            <person name="Delaux P.M."/>
            <person name="Dal Grande F."/>
            <person name="Keller J."/>
        </authorList>
    </citation>
    <scope>NUCLEOTIDE SEQUENCE [LARGE SCALE GENOMIC DNA]</scope>
    <source>
        <strain evidence="1 2">SAG 216-7</strain>
    </source>
</reference>
<protein>
    <submittedName>
        <fullName evidence="1">Uncharacterized protein</fullName>
    </submittedName>
</protein>
<comment type="caution">
    <text evidence="1">The sequence shown here is derived from an EMBL/GenBank/DDBJ whole genome shotgun (WGS) entry which is preliminary data.</text>
</comment>
<organism evidence="1 2">
    <name type="scientific">Coccomyxa subellipsoidea</name>
    <dbReference type="NCBI Taxonomy" id="248742"/>
    <lineage>
        <taxon>Eukaryota</taxon>
        <taxon>Viridiplantae</taxon>
        <taxon>Chlorophyta</taxon>
        <taxon>core chlorophytes</taxon>
        <taxon>Trebouxiophyceae</taxon>
        <taxon>Trebouxiophyceae incertae sedis</taxon>
        <taxon>Coccomyxaceae</taxon>
        <taxon>Coccomyxa</taxon>
    </lineage>
</organism>
<dbReference type="EMBL" id="JALJOT010000006">
    <property type="protein sequence ID" value="KAK9909393.1"/>
    <property type="molecule type" value="Genomic_DNA"/>
</dbReference>
<gene>
    <name evidence="1" type="ORF">WJX75_001542</name>
</gene>
<keyword evidence="2" id="KW-1185">Reference proteome</keyword>
<evidence type="ECO:0000313" key="2">
    <source>
        <dbReference type="Proteomes" id="UP001491310"/>
    </source>
</evidence>
<evidence type="ECO:0000313" key="1">
    <source>
        <dbReference type="EMBL" id="KAK9909393.1"/>
    </source>
</evidence>
<name>A0ABR2YQT0_9CHLO</name>
<sequence length="81" mass="9387">MARYKAKLDEAAAYSKQTVNSTQAWYEAADEVREAKTWFWRFTRQRPVVLEKLANERAAYAIVFPGGQGVWKEANYVGYSF</sequence>
<proteinExistence type="predicted"/>
<accession>A0ABR2YQT0</accession>
<dbReference type="Proteomes" id="UP001491310">
    <property type="component" value="Unassembled WGS sequence"/>
</dbReference>